<feature type="transmembrane region" description="Helical" evidence="1">
    <location>
        <begin position="223"/>
        <end position="242"/>
    </location>
</feature>
<accession>A0ABS5KGR0</accession>
<feature type="transmembrane region" description="Helical" evidence="1">
    <location>
        <begin position="60"/>
        <end position="85"/>
    </location>
</feature>
<reference evidence="2 3" key="1">
    <citation type="submission" date="2020-02" db="EMBL/GenBank/DDBJ databases">
        <title>Acidophilic actinobacteria isolated from forest soil.</title>
        <authorList>
            <person name="Golinska P."/>
        </authorList>
    </citation>
    <scope>NUCLEOTIDE SEQUENCE [LARGE SCALE GENOMIC DNA]</scope>
    <source>
        <strain evidence="2 3">NL8</strain>
    </source>
</reference>
<evidence type="ECO:0000256" key="1">
    <source>
        <dbReference type="SAM" id="Phobius"/>
    </source>
</evidence>
<proteinExistence type="predicted"/>
<sequence length="290" mass="30617">MDNVTLFLTVVGGLLTLVAGAALLILAFRPPSQSQAVAAWVARLDPRPVFAQRRKLSVSIAVGLAIGMLSGWPVAAAAAGLAVWFSPVVLGHDVGETERTARVEAIAVWAEMLRDVLSSAAGLEQAVLASTTVAPEAIAEPLAALGSDLRARRPFPDTMRALAAQLGDPIADQVIVSLIHAQKHQAKNLAELLGELAAAARAQVSLAVRVHAERAKHRTSQRAITVIFTVMAVGLCVFYPQFLRPYDTVGGQAVMAVVVGMFAGALCWAQIILRPKPVPRLLDPNGRVEA</sequence>
<comment type="caution">
    <text evidence="2">The sequence shown here is derived from an EMBL/GenBank/DDBJ whole genome shotgun (WGS) entry which is preliminary data.</text>
</comment>
<keyword evidence="1" id="KW-1133">Transmembrane helix</keyword>
<protein>
    <recommendedName>
        <fullName evidence="4">Type II secretion system protein</fullName>
    </recommendedName>
</protein>
<evidence type="ECO:0000313" key="2">
    <source>
        <dbReference type="EMBL" id="MBS2545487.1"/>
    </source>
</evidence>
<dbReference type="EMBL" id="JAAFYZ010000003">
    <property type="protein sequence ID" value="MBS2545487.1"/>
    <property type="molecule type" value="Genomic_DNA"/>
</dbReference>
<organism evidence="2 3">
    <name type="scientific">Catenulispora pinistramenti</name>
    <dbReference type="NCBI Taxonomy" id="2705254"/>
    <lineage>
        <taxon>Bacteria</taxon>
        <taxon>Bacillati</taxon>
        <taxon>Actinomycetota</taxon>
        <taxon>Actinomycetes</taxon>
        <taxon>Catenulisporales</taxon>
        <taxon>Catenulisporaceae</taxon>
        <taxon>Catenulispora</taxon>
    </lineage>
</organism>
<dbReference type="Proteomes" id="UP000730482">
    <property type="component" value="Unassembled WGS sequence"/>
</dbReference>
<evidence type="ECO:0008006" key="4">
    <source>
        <dbReference type="Google" id="ProtNLM"/>
    </source>
</evidence>
<keyword evidence="1" id="KW-0472">Membrane</keyword>
<dbReference type="PANTHER" id="PTHR35007">
    <property type="entry name" value="INTEGRAL MEMBRANE PROTEIN-RELATED"/>
    <property type="match status" value="1"/>
</dbReference>
<name>A0ABS5KGR0_9ACTN</name>
<keyword evidence="1" id="KW-0812">Transmembrane</keyword>
<dbReference type="PANTHER" id="PTHR35007:SF3">
    <property type="entry name" value="POSSIBLE CONSERVED ALANINE RICH MEMBRANE PROTEIN"/>
    <property type="match status" value="1"/>
</dbReference>
<evidence type="ECO:0000313" key="3">
    <source>
        <dbReference type="Proteomes" id="UP000730482"/>
    </source>
</evidence>
<gene>
    <name evidence="2" type="ORF">KGQ19_01255</name>
</gene>
<feature type="transmembrane region" description="Helical" evidence="1">
    <location>
        <begin position="254"/>
        <end position="273"/>
    </location>
</feature>
<dbReference type="RefSeq" id="WP_212007152.1">
    <property type="nucleotide sequence ID" value="NZ_JAAFYZ010000003.1"/>
</dbReference>
<keyword evidence="3" id="KW-1185">Reference proteome</keyword>